<sequence length="57" mass="6817">DDCGHRCAHCRGHHECTGGHQHCDPRDSGLGTHKRRRRIRLREARRSQRWSTRTRFI</sequence>
<proteinExistence type="predicted"/>
<keyword evidence="2" id="KW-1185">Reference proteome</keyword>
<dbReference type="AlphaFoldDB" id="A0A9P7K2L8"/>
<reference evidence="1" key="1">
    <citation type="submission" date="2021-02" db="EMBL/GenBank/DDBJ databases">
        <authorList>
            <person name="Nieuwenhuis M."/>
            <person name="Van De Peppel L.J.J."/>
        </authorList>
    </citation>
    <scope>NUCLEOTIDE SEQUENCE</scope>
    <source>
        <strain evidence="1">D49</strain>
    </source>
</reference>
<reference evidence="1" key="2">
    <citation type="submission" date="2021-10" db="EMBL/GenBank/DDBJ databases">
        <title>Phylogenomics reveals ancestral predisposition of the termite-cultivated fungus Termitomyces towards a domesticated lifestyle.</title>
        <authorList>
            <person name="Auxier B."/>
            <person name="Grum-Grzhimaylo A."/>
            <person name="Cardenas M.E."/>
            <person name="Lodge J.D."/>
            <person name="Laessoe T."/>
            <person name="Pedersen O."/>
            <person name="Smith M.E."/>
            <person name="Kuyper T.W."/>
            <person name="Franco-Molano E.A."/>
            <person name="Baroni T.J."/>
            <person name="Aanen D.K."/>
        </authorList>
    </citation>
    <scope>NUCLEOTIDE SEQUENCE</scope>
    <source>
        <strain evidence="1">D49</strain>
    </source>
</reference>
<evidence type="ECO:0000313" key="1">
    <source>
        <dbReference type="EMBL" id="KAG5633001.1"/>
    </source>
</evidence>
<evidence type="ECO:0000313" key="2">
    <source>
        <dbReference type="Proteomes" id="UP000717328"/>
    </source>
</evidence>
<dbReference type="Proteomes" id="UP000717328">
    <property type="component" value="Unassembled WGS sequence"/>
</dbReference>
<comment type="caution">
    <text evidence="1">The sequence shown here is derived from an EMBL/GenBank/DDBJ whole genome shotgun (WGS) entry which is preliminary data.</text>
</comment>
<organism evidence="1 2">
    <name type="scientific">Sphagnurus paluster</name>
    <dbReference type="NCBI Taxonomy" id="117069"/>
    <lineage>
        <taxon>Eukaryota</taxon>
        <taxon>Fungi</taxon>
        <taxon>Dikarya</taxon>
        <taxon>Basidiomycota</taxon>
        <taxon>Agaricomycotina</taxon>
        <taxon>Agaricomycetes</taxon>
        <taxon>Agaricomycetidae</taxon>
        <taxon>Agaricales</taxon>
        <taxon>Tricholomatineae</taxon>
        <taxon>Lyophyllaceae</taxon>
        <taxon>Sphagnurus</taxon>
    </lineage>
</organism>
<gene>
    <name evidence="1" type="ORF">H0H81_000246</name>
</gene>
<name>A0A9P7K2L8_9AGAR</name>
<feature type="non-terminal residue" evidence="1">
    <location>
        <position position="57"/>
    </location>
</feature>
<feature type="non-terminal residue" evidence="1">
    <location>
        <position position="1"/>
    </location>
</feature>
<protein>
    <submittedName>
        <fullName evidence="1">Uncharacterized protein</fullName>
    </submittedName>
</protein>
<accession>A0A9P7K2L8</accession>
<dbReference type="EMBL" id="JABCKI010010795">
    <property type="protein sequence ID" value="KAG5633001.1"/>
    <property type="molecule type" value="Genomic_DNA"/>
</dbReference>